<gene>
    <name evidence="12" type="primary">recN</name>
    <name evidence="12" type="ORF">M9426_07630</name>
</gene>
<evidence type="ECO:0000256" key="3">
    <source>
        <dbReference type="ARBA" id="ARBA00021315"/>
    </source>
</evidence>
<reference evidence="12 13" key="1">
    <citation type="submission" date="2022-05" db="EMBL/GenBank/DDBJ databases">
        <title>Identification of Peptoniphilus vaginalis-like Bacteria, Peptoniphilus septimus sp. nov. from Blood Cultures in a Cervical Cancer Patient receiving Chemotherapy: Case and Implications.</title>
        <authorList>
            <person name="Zhan X.-Y."/>
        </authorList>
    </citation>
    <scope>NUCLEOTIDE SEQUENCE [LARGE SCALE GENOMIC DNA]</scope>
    <source>
        <strain evidence="12 13">SAHP1</strain>
    </source>
</reference>
<organism evidence="12 13">
    <name type="scientific">Peptoniphilus genitalis</name>
    <dbReference type="NCBI Taxonomy" id="3036303"/>
    <lineage>
        <taxon>Bacteria</taxon>
        <taxon>Bacillati</taxon>
        <taxon>Bacillota</taxon>
        <taxon>Tissierellia</taxon>
        <taxon>Tissierellales</taxon>
        <taxon>Peptoniphilaceae</taxon>
        <taxon>Peptoniphilus</taxon>
    </lineage>
</organism>
<dbReference type="InterPro" id="IPR003395">
    <property type="entry name" value="RecF/RecN/SMC_N"/>
</dbReference>
<evidence type="ECO:0000256" key="1">
    <source>
        <dbReference type="ARBA" id="ARBA00003618"/>
    </source>
</evidence>
<feature type="coiled-coil region" evidence="10">
    <location>
        <begin position="258"/>
        <end position="285"/>
    </location>
</feature>
<keyword evidence="13" id="KW-1185">Reference proteome</keyword>
<proteinExistence type="inferred from homology"/>
<evidence type="ECO:0000259" key="11">
    <source>
        <dbReference type="Pfam" id="PF02463"/>
    </source>
</evidence>
<feature type="coiled-coil region" evidence="10">
    <location>
        <begin position="335"/>
        <end position="372"/>
    </location>
</feature>
<evidence type="ECO:0000256" key="2">
    <source>
        <dbReference type="ARBA" id="ARBA00009441"/>
    </source>
</evidence>
<dbReference type="Pfam" id="PF02463">
    <property type="entry name" value="SMC_N"/>
    <property type="match status" value="1"/>
</dbReference>
<dbReference type="SUPFAM" id="SSF52540">
    <property type="entry name" value="P-loop containing nucleoside triphosphate hydrolases"/>
    <property type="match status" value="1"/>
</dbReference>
<evidence type="ECO:0000256" key="5">
    <source>
        <dbReference type="ARBA" id="ARBA00022763"/>
    </source>
</evidence>
<dbReference type="NCBIfam" id="TIGR00634">
    <property type="entry name" value="recN"/>
    <property type="match status" value="1"/>
</dbReference>
<dbReference type="RefSeq" id="WP_250341850.1">
    <property type="nucleotide sequence ID" value="NZ_CP097885.1"/>
</dbReference>
<keyword evidence="5 9" id="KW-0227">DNA damage</keyword>
<evidence type="ECO:0000313" key="12">
    <source>
        <dbReference type="EMBL" id="URN41120.1"/>
    </source>
</evidence>
<dbReference type="CDD" id="cd03241">
    <property type="entry name" value="ABC_RecN"/>
    <property type="match status" value="2"/>
</dbReference>
<evidence type="ECO:0000256" key="7">
    <source>
        <dbReference type="ARBA" id="ARBA00023204"/>
    </source>
</evidence>
<dbReference type="PANTHER" id="PTHR11059:SF0">
    <property type="entry name" value="DNA REPAIR PROTEIN RECN"/>
    <property type="match status" value="1"/>
</dbReference>
<dbReference type="InterPro" id="IPR004604">
    <property type="entry name" value="DNA_recomb/repair_RecN"/>
</dbReference>
<dbReference type="Proteomes" id="UP001056218">
    <property type="component" value="Chromosome"/>
</dbReference>
<name>A0ABY4TL20_9FIRM</name>
<accession>A0ABY4TL20</accession>
<protein>
    <recommendedName>
        <fullName evidence="3 9">DNA repair protein RecN</fullName>
    </recommendedName>
    <alternativeName>
        <fullName evidence="8 9">Recombination protein N</fullName>
    </alternativeName>
</protein>
<keyword evidence="4" id="KW-0547">Nucleotide-binding</keyword>
<evidence type="ECO:0000256" key="9">
    <source>
        <dbReference type="PIRNR" id="PIRNR003128"/>
    </source>
</evidence>
<dbReference type="PIRSF" id="PIRSF003128">
    <property type="entry name" value="RecN"/>
    <property type="match status" value="1"/>
</dbReference>
<evidence type="ECO:0000256" key="10">
    <source>
        <dbReference type="SAM" id="Coils"/>
    </source>
</evidence>
<keyword evidence="7 9" id="KW-0234">DNA repair</keyword>
<dbReference type="InterPro" id="IPR027417">
    <property type="entry name" value="P-loop_NTPase"/>
</dbReference>
<keyword evidence="10" id="KW-0175">Coiled coil</keyword>
<dbReference type="PANTHER" id="PTHR11059">
    <property type="entry name" value="DNA REPAIR PROTEIN RECN"/>
    <property type="match status" value="1"/>
</dbReference>
<evidence type="ECO:0000313" key="13">
    <source>
        <dbReference type="Proteomes" id="UP001056218"/>
    </source>
</evidence>
<evidence type="ECO:0000256" key="6">
    <source>
        <dbReference type="ARBA" id="ARBA00022840"/>
    </source>
</evidence>
<comment type="similarity">
    <text evidence="2 9">Belongs to the RecN family.</text>
</comment>
<keyword evidence="6" id="KW-0067">ATP-binding</keyword>
<dbReference type="EMBL" id="CP097885">
    <property type="protein sequence ID" value="URN41120.1"/>
    <property type="molecule type" value="Genomic_DNA"/>
</dbReference>
<feature type="domain" description="RecF/RecN/SMC N-terminal" evidence="11">
    <location>
        <begin position="2"/>
        <end position="507"/>
    </location>
</feature>
<evidence type="ECO:0000256" key="8">
    <source>
        <dbReference type="ARBA" id="ARBA00033408"/>
    </source>
</evidence>
<dbReference type="Gene3D" id="3.40.50.300">
    <property type="entry name" value="P-loop containing nucleotide triphosphate hydrolases"/>
    <property type="match status" value="2"/>
</dbReference>
<sequence>MLLELNIENFAIIENMKIEFEPGLNVLTGETGSGKSIIIDSLGLVLGQRANKDIIKKGKDRAFIEAVFSSYDEETKDLLLEYGIESGDLVVVSKEIREKGPTITRVNNRTVTSQILSKISSHLIDIFAQHESISLMDNKNQLKLIDDFSGKDQGQLLSNLKDLVHEINSLKNEYHDKSTMEQSKDREIDLLEYQIKEIEDAGLSDYDDEELYDDFNVLNNMTDTLIKLSEAKSLINEGYETSSLEDILDKVIANVVEVTRYNKDLKEVEENLEDIRFRISDIAKDLDRYVSSSEVDEERLQFLRERIDLVNNLKLKYGNNVKTINSFYEEISERLRFLQNFEDNLNKLLKKIEEKEAEATVLAEKISQNRKKTSEILEKKVEEEINKLNIKDAKFKIEIKEKELSFDGIDKIEFLIAPNLGQDLMPMAKVASGGEMSRIMLGFKSIIAEKDNIPTLVFDEIDTGISGKTAQIVGNKINEVSKDRQVIVISHLPQIVALADTHFAIKKDVVNNSTISTIDKLSYDERVNEVARLIGGMNVSEIAIETAKEMIGD</sequence>
<comment type="function">
    <text evidence="1 9">May be involved in recombinational repair of damaged DNA.</text>
</comment>
<evidence type="ECO:0000256" key="4">
    <source>
        <dbReference type="ARBA" id="ARBA00022741"/>
    </source>
</evidence>